<accession>A0ABQ2SXY0</accession>
<dbReference type="Proteomes" id="UP000620633">
    <property type="component" value="Unassembled WGS sequence"/>
</dbReference>
<keyword evidence="2" id="KW-1185">Reference proteome</keyword>
<gene>
    <name evidence="1" type="ORF">GCM10008961_37230</name>
</gene>
<reference evidence="2" key="1">
    <citation type="journal article" date="2019" name="Int. J. Syst. Evol. Microbiol.">
        <title>The Global Catalogue of Microorganisms (GCM) 10K type strain sequencing project: providing services to taxonomists for standard genome sequencing and annotation.</title>
        <authorList>
            <consortium name="The Broad Institute Genomics Platform"/>
            <consortium name="The Broad Institute Genome Sequencing Center for Infectious Disease"/>
            <person name="Wu L."/>
            <person name="Ma J."/>
        </authorList>
    </citation>
    <scope>NUCLEOTIDE SEQUENCE [LARGE SCALE GENOMIC DNA]</scope>
    <source>
        <strain evidence="2">JCM 31406</strain>
    </source>
</reference>
<name>A0ABQ2SXY0_9DEIO</name>
<protein>
    <submittedName>
        <fullName evidence="1">Uncharacterized protein</fullName>
    </submittedName>
</protein>
<evidence type="ECO:0000313" key="2">
    <source>
        <dbReference type="Proteomes" id="UP000620633"/>
    </source>
</evidence>
<comment type="caution">
    <text evidence="1">The sequence shown here is derived from an EMBL/GenBank/DDBJ whole genome shotgun (WGS) entry which is preliminary data.</text>
</comment>
<proteinExistence type="predicted"/>
<evidence type="ECO:0000313" key="1">
    <source>
        <dbReference type="EMBL" id="GGS42557.1"/>
    </source>
</evidence>
<organism evidence="1 2">
    <name type="scientific">Deinococcus knuensis</name>
    <dbReference type="NCBI Taxonomy" id="1837380"/>
    <lineage>
        <taxon>Bacteria</taxon>
        <taxon>Thermotogati</taxon>
        <taxon>Deinococcota</taxon>
        <taxon>Deinococci</taxon>
        <taxon>Deinococcales</taxon>
        <taxon>Deinococcaceae</taxon>
        <taxon>Deinococcus</taxon>
    </lineage>
</organism>
<sequence>MPHDIPAMMASILYAPVTTPDALRFLSRQQQAADGIPHLNPLRAIAARDLMFSTDQRLHATQPVLDVFRNLRTGD</sequence>
<dbReference type="EMBL" id="BMQO01000034">
    <property type="protein sequence ID" value="GGS42557.1"/>
    <property type="molecule type" value="Genomic_DNA"/>
</dbReference>